<gene>
    <name evidence="1" type="ORF">DY000_02027096</name>
</gene>
<evidence type="ECO:0000313" key="1">
    <source>
        <dbReference type="EMBL" id="KAF3590517.1"/>
    </source>
</evidence>
<comment type="caution">
    <text evidence="1">The sequence shown here is derived from an EMBL/GenBank/DDBJ whole genome shotgun (WGS) entry which is preliminary data.</text>
</comment>
<dbReference type="Proteomes" id="UP000266723">
    <property type="component" value="Unassembled WGS sequence"/>
</dbReference>
<accession>A0ABQ7E0A2</accession>
<name>A0ABQ7E0A2_BRACR</name>
<organism evidence="1 2">
    <name type="scientific">Brassica cretica</name>
    <name type="common">Mustard</name>
    <dbReference type="NCBI Taxonomy" id="69181"/>
    <lineage>
        <taxon>Eukaryota</taxon>
        <taxon>Viridiplantae</taxon>
        <taxon>Streptophyta</taxon>
        <taxon>Embryophyta</taxon>
        <taxon>Tracheophyta</taxon>
        <taxon>Spermatophyta</taxon>
        <taxon>Magnoliopsida</taxon>
        <taxon>eudicotyledons</taxon>
        <taxon>Gunneridae</taxon>
        <taxon>Pentapetalae</taxon>
        <taxon>rosids</taxon>
        <taxon>malvids</taxon>
        <taxon>Brassicales</taxon>
        <taxon>Brassicaceae</taxon>
        <taxon>Brassiceae</taxon>
        <taxon>Brassica</taxon>
    </lineage>
</organism>
<dbReference type="EMBL" id="QGKV02000299">
    <property type="protein sequence ID" value="KAF3590517.1"/>
    <property type="molecule type" value="Genomic_DNA"/>
</dbReference>
<protein>
    <submittedName>
        <fullName evidence="1">Uncharacterized protein</fullName>
    </submittedName>
</protein>
<evidence type="ECO:0000313" key="2">
    <source>
        <dbReference type="Proteomes" id="UP000266723"/>
    </source>
</evidence>
<reference evidence="1 2" key="1">
    <citation type="journal article" date="2020" name="BMC Genomics">
        <title>Intraspecific diversification of the crop wild relative Brassica cretica Lam. using demographic model selection.</title>
        <authorList>
            <person name="Kioukis A."/>
            <person name="Michalopoulou V.A."/>
            <person name="Briers L."/>
            <person name="Pirintsos S."/>
            <person name="Studholme D.J."/>
            <person name="Pavlidis P."/>
            <person name="Sarris P.F."/>
        </authorList>
    </citation>
    <scope>NUCLEOTIDE SEQUENCE [LARGE SCALE GENOMIC DNA]</scope>
    <source>
        <strain evidence="2">cv. PFS-1207/04</strain>
    </source>
</reference>
<keyword evidence="2" id="KW-1185">Reference proteome</keyword>
<proteinExistence type="predicted"/>
<sequence>MYSHCPVRLFLNYLSFVLQRESCKTLEEASSTDENGLSATHNILGFLGTVATTILITKYSEKTAVVDTMKKEEEALLQ</sequence>